<keyword evidence="16" id="KW-1185">Reference proteome</keyword>
<dbReference type="Gene3D" id="2.40.30.10">
    <property type="entry name" value="Translation factors"/>
    <property type="match status" value="1"/>
</dbReference>
<sequence length="1210" mass="137667">MLNIFDFCCVKGPKGSIDDNYSKMAQINGHHIPATCPFSADNVHMKGDDSQKPVKPNLRVKVPQPIRLKNLIANEENFDTLHSQIEEVSSFNTKCSEKVCQASIMDIPNRGDTPRTVEEVFKDAESFLKQYYASIRRENSEAHTGRLEEVKRELNEKGTYQLKTSELVFGAKLAWRNANRCIGRIQWKKLQIFDCREVTTASGMFEALCNHIKYATNKGNIRSAITIFPQRTDGKHDYRIWNPQLISYAGYLEPDGSVLGDPARVEFTEICIRLGWKPPRTAWDILPLVLSADGKDPEYFEIPREIIMEVKMEHPKYDWFKELGLRWYALPAVSNMRLDCGGLEFTGTAFNGWYMGTEIGCRNFSDANRLNVIETVATKMGLDTNSYVSLWKDSALVEVNIAVLHSFHRDNVSIVDHHSASEQFIKHLDNENKSRGGCPADWIWIVPPMSSSLTAVFHQEMALYNMRPSYDYQEPAWKTHKWSKTDGNKTVHRKFHFKQIARAVKFTSKLFGRALSKRIKATILYATETGKSEQYAKELGTIFGHAFNAQVHCMSDYDVFSIEHETLVLIVTSTFGNGEPPANGEDFAKHLFQMLYNERKSQEDGHDAYNPGNYKLPTPKSLMRTNSLMAPNIDYKKQLSRLESNKSSIAGSSTVEQIGPLSNVCFAVFALGSSTYPKFCNFGKNIDKILGDLGGERILELACGDEMYGQEQQFRNWSSNIFHVACETFCLDESDMIKDAKKALTTLPLAEETVRFGKPIPDISIKCALESSFRKQLIACKIKHNKLLGDCTADRATIFIDMEPEIELKYEPGDHVGIMACNRKEIVDAVLERLKDIDDYDKPLQLQVMKETLTPTGAIKTWERHERISTATVRDIFTRFLDITTPPSTTVLKYLANCCSNKSEAEKIRKLATDSVAYDDWRHFYYPHLAEVLADYPSCRPQASLLAALLPPLQPRFYSISSSPLAHHSRIHITVAIVVYKSQNGKGPTHYGVCSTYLKNLKPGDQVFVFIRRAPNFHMPKDLSAPLILVGPGSGIAPFRGFWHHRREERKNVKEREQEKEFGPILLFFGCRNQRMDLYTEEKKQALQEGVLSKAMVALSREHGADKKHVQELLEDEGAEVTRLLLDKDGHFYVCGDCKMAEEVQQKLKSIIKKQAKMSDEEVDDFMLELMDENRYHEDIFGITLRTAQVQSASRDIAKRTRQESIQSQS</sequence>
<dbReference type="Gene3D" id="1.20.990.10">
    <property type="entry name" value="NADPH-cytochrome p450 Reductase, Chain A, domain 3"/>
    <property type="match status" value="1"/>
</dbReference>
<evidence type="ECO:0000259" key="14">
    <source>
        <dbReference type="PROSITE" id="PS50902"/>
    </source>
</evidence>
<dbReference type="PRINTS" id="PR00371">
    <property type="entry name" value="FPNCR"/>
</dbReference>
<comment type="similarity">
    <text evidence="2 12">Belongs to the NOS family.</text>
</comment>
<evidence type="ECO:0000256" key="4">
    <source>
        <dbReference type="ARBA" id="ARBA00022630"/>
    </source>
</evidence>
<dbReference type="InterPro" id="IPR008254">
    <property type="entry name" value="Flavodoxin/NO_synth"/>
</dbReference>
<evidence type="ECO:0000256" key="8">
    <source>
        <dbReference type="ARBA" id="ARBA00022857"/>
    </source>
</evidence>
<keyword evidence="3 12" id="KW-0349">Heme</keyword>
<comment type="function">
    <text evidence="12">Produces nitric oxide (NO) which is a messenger molecule with diverse functions.</text>
</comment>
<comment type="catalytic activity">
    <reaction evidence="12">
        <text>2 L-arginine + 3 NADPH + 4 O2 + H(+) = 2 L-citrulline + 2 nitric oxide + 3 NADP(+) + 4 H2O</text>
        <dbReference type="Rhea" id="RHEA:19897"/>
        <dbReference type="ChEBI" id="CHEBI:15377"/>
        <dbReference type="ChEBI" id="CHEBI:15378"/>
        <dbReference type="ChEBI" id="CHEBI:15379"/>
        <dbReference type="ChEBI" id="CHEBI:16480"/>
        <dbReference type="ChEBI" id="CHEBI:32682"/>
        <dbReference type="ChEBI" id="CHEBI:57743"/>
        <dbReference type="ChEBI" id="CHEBI:57783"/>
        <dbReference type="ChEBI" id="CHEBI:58349"/>
        <dbReference type="EC" id="1.14.13.39"/>
    </reaction>
</comment>
<dbReference type="Pfam" id="PF02898">
    <property type="entry name" value="NO_synthase"/>
    <property type="match status" value="1"/>
</dbReference>
<dbReference type="InterPro" id="IPR003097">
    <property type="entry name" value="CysJ-like_FAD-binding"/>
</dbReference>
<dbReference type="Pfam" id="PF00175">
    <property type="entry name" value="NAD_binding_1"/>
    <property type="match status" value="1"/>
</dbReference>
<evidence type="ECO:0000313" key="17">
    <source>
        <dbReference type="RefSeq" id="XP_026757602.2"/>
    </source>
</evidence>
<dbReference type="GO" id="GO:0050660">
    <property type="term" value="F:flavin adenine dinucleotide binding"/>
    <property type="evidence" value="ECO:0007669"/>
    <property type="project" value="InterPro"/>
</dbReference>
<feature type="domain" description="FAD-binding FR-type" evidence="15">
    <location>
        <begin position="775"/>
        <end position="1020"/>
    </location>
</feature>
<dbReference type="PROSITE" id="PS60001">
    <property type="entry name" value="NOS"/>
    <property type="match status" value="1"/>
</dbReference>
<dbReference type="PIRSF" id="PIRSF000333">
    <property type="entry name" value="NOS"/>
    <property type="match status" value="1"/>
</dbReference>
<dbReference type="CDD" id="cd00795">
    <property type="entry name" value="NOS_oxygenase_euk"/>
    <property type="match status" value="1"/>
</dbReference>
<evidence type="ECO:0000256" key="9">
    <source>
        <dbReference type="ARBA" id="ARBA00022860"/>
    </source>
</evidence>
<dbReference type="GO" id="GO:0046872">
    <property type="term" value="F:metal ion binding"/>
    <property type="evidence" value="ECO:0007669"/>
    <property type="project" value="UniProtKB-KW"/>
</dbReference>
<keyword evidence="8 12" id="KW-0521">NADP</keyword>
<dbReference type="GO" id="GO:0006809">
    <property type="term" value="P:nitric oxide biosynthetic process"/>
    <property type="evidence" value="ECO:0007669"/>
    <property type="project" value="InterPro"/>
</dbReference>
<keyword evidence="11 12" id="KW-0408">Iron</keyword>
<keyword evidence="4" id="KW-0285">Flavoprotein</keyword>
<dbReference type="PANTHER" id="PTHR43410:SF1">
    <property type="entry name" value="NITRIC OXIDE SYNTHASE"/>
    <property type="match status" value="1"/>
</dbReference>
<dbReference type="InterPro" id="IPR044944">
    <property type="entry name" value="NOS_dom_3"/>
</dbReference>
<dbReference type="PROSITE" id="PS50902">
    <property type="entry name" value="FLAVODOXIN_LIKE"/>
    <property type="match status" value="1"/>
</dbReference>
<keyword evidence="6 12" id="KW-0479">Metal-binding</keyword>
<dbReference type="SUPFAM" id="SSF63380">
    <property type="entry name" value="Riboflavin synthase domain-like"/>
    <property type="match status" value="1"/>
</dbReference>
<dbReference type="Gene3D" id="3.90.340.10">
    <property type="entry name" value="Nitric Oxide Synthase, Chain A, domain 1"/>
    <property type="match status" value="1"/>
</dbReference>
<evidence type="ECO:0000256" key="3">
    <source>
        <dbReference type="ARBA" id="ARBA00022617"/>
    </source>
</evidence>
<evidence type="ECO:0000259" key="15">
    <source>
        <dbReference type="PROSITE" id="PS51384"/>
    </source>
</evidence>
<dbReference type="InterPro" id="IPR017927">
    <property type="entry name" value="FAD-bd_FR_type"/>
</dbReference>
<dbReference type="InterPro" id="IPR001094">
    <property type="entry name" value="Flavdoxin-like"/>
</dbReference>
<comment type="cofactor">
    <cofactor evidence="12">
        <name>FAD</name>
        <dbReference type="ChEBI" id="CHEBI:57692"/>
    </cofactor>
    <text evidence="12">Binds 1 FAD.</text>
</comment>
<dbReference type="InParanoid" id="A0A6J1WXS4"/>
<keyword evidence="9 12" id="KW-0112">Calmodulin-binding</keyword>
<dbReference type="GO" id="GO:0005516">
    <property type="term" value="F:calmodulin binding"/>
    <property type="evidence" value="ECO:0007669"/>
    <property type="project" value="UniProtKB-KW"/>
</dbReference>
<dbReference type="PANTHER" id="PTHR43410">
    <property type="entry name" value="NITRIC OXIDE SYNTHASE OXYGENASE"/>
    <property type="match status" value="1"/>
</dbReference>
<comment type="cofactor">
    <cofactor evidence="12">
        <name>FMN</name>
        <dbReference type="ChEBI" id="CHEBI:58210"/>
    </cofactor>
    <text evidence="12">Binds 1 FMN.</text>
</comment>
<dbReference type="InterPro" id="IPR001709">
    <property type="entry name" value="Flavoprot_Pyr_Nucl_cyt_Rdtase"/>
</dbReference>
<dbReference type="Pfam" id="PF00258">
    <property type="entry name" value="Flavodoxin_1"/>
    <property type="match status" value="1"/>
</dbReference>
<dbReference type="InterPro" id="IPR004030">
    <property type="entry name" value="NOS_N"/>
</dbReference>
<dbReference type="InterPro" id="IPR017938">
    <property type="entry name" value="Riboflavin_synthase-like_b-brl"/>
</dbReference>
<evidence type="ECO:0000256" key="12">
    <source>
        <dbReference type="PIRNR" id="PIRNR000333"/>
    </source>
</evidence>
<dbReference type="InterPro" id="IPR044943">
    <property type="entry name" value="NOS_dom_1"/>
</dbReference>
<reference evidence="17" key="1">
    <citation type="submission" date="2025-08" db="UniProtKB">
        <authorList>
            <consortium name="RefSeq"/>
        </authorList>
    </citation>
    <scope>IDENTIFICATION</scope>
    <source>
        <tissue evidence="17">Whole larvae</tissue>
    </source>
</reference>
<evidence type="ECO:0000256" key="6">
    <source>
        <dbReference type="ARBA" id="ARBA00022723"/>
    </source>
</evidence>
<evidence type="ECO:0000313" key="16">
    <source>
        <dbReference type="Proteomes" id="UP001652740"/>
    </source>
</evidence>
<evidence type="ECO:0000256" key="11">
    <source>
        <dbReference type="ARBA" id="ARBA00023004"/>
    </source>
</evidence>
<organism evidence="16 17">
    <name type="scientific">Galleria mellonella</name>
    <name type="common">Greater wax moth</name>
    <dbReference type="NCBI Taxonomy" id="7137"/>
    <lineage>
        <taxon>Eukaryota</taxon>
        <taxon>Metazoa</taxon>
        <taxon>Ecdysozoa</taxon>
        <taxon>Arthropoda</taxon>
        <taxon>Hexapoda</taxon>
        <taxon>Insecta</taxon>
        <taxon>Pterygota</taxon>
        <taxon>Neoptera</taxon>
        <taxon>Endopterygota</taxon>
        <taxon>Lepidoptera</taxon>
        <taxon>Glossata</taxon>
        <taxon>Ditrysia</taxon>
        <taxon>Pyraloidea</taxon>
        <taxon>Pyralidae</taxon>
        <taxon>Galleriinae</taxon>
        <taxon>Galleria</taxon>
    </lineage>
</organism>
<evidence type="ECO:0000256" key="7">
    <source>
        <dbReference type="ARBA" id="ARBA00022827"/>
    </source>
</evidence>
<dbReference type="Gene3D" id="3.90.1230.10">
    <property type="entry name" value="Nitric Oxide Synthase, Chain A, domain 3"/>
    <property type="match status" value="1"/>
</dbReference>
<dbReference type="PROSITE" id="PS51384">
    <property type="entry name" value="FAD_FR"/>
    <property type="match status" value="1"/>
</dbReference>
<dbReference type="GO" id="GO:0010181">
    <property type="term" value="F:FMN binding"/>
    <property type="evidence" value="ECO:0007669"/>
    <property type="project" value="InterPro"/>
</dbReference>
<dbReference type="SUPFAM" id="SSF56512">
    <property type="entry name" value="Nitric oxide (NO) synthase oxygenase domain"/>
    <property type="match status" value="1"/>
</dbReference>
<protein>
    <recommendedName>
        <fullName evidence="12">Nitric oxide synthase</fullName>
        <ecNumber evidence="12">1.14.13.39</ecNumber>
    </recommendedName>
</protein>
<proteinExistence type="inferred from homology"/>
<dbReference type="Proteomes" id="UP001652740">
    <property type="component" value="Unplaced"/>
</dbReference>
<dbReference type="Pfam" id="PF00667">
    <property type="entry name" value="FAD_binding_1"/>
    <property type="match status" value="1"/>
</dbReference>
<dbReference type="RefSeq" id="XP_026757602.2">
    <property type="nucleotide sequence ID" value="XM_026901801.3"/>
</dbReference>
<keyword evidence="5 12" id="KW-0288">FMN</keyword>
<feature type="binding site" description="axial binding residue" evidence="13">
    <location>
        <position position="181"/>
    </location>
    <ligand>
        <name>heme b</name>
        <dbReference type="ChEBI" id="CHEBI:60344"/>
    </ligand>
    <ligandPart>
        <name>Fe</name>
        <dbReference type="ChEBI" id="CHEBI:18248"/>
    </ligandPart>
</feature>
<dbReference type="GO" id="GO:0020037">
    <property type="term" value="F:heme binding"/>
    <property type="evidence" value="ECO:0007669"/>
    <property type="project" value="InterPro"/>
</dbReference>
<gene>
    <name evidence="17" type="primary">LOC113517211</name>
</gene>
<keyword evidence="10 12" id="KW-0560">Oxidoreductase</keyword>
<dbReference type="EC" id="1.14.13.39" evidence="12"/>
<dbReference type="SUPFAM" id="SSF52218">
    <property type="entry name" value="Flavoproteins"/>
    <property type="match status" value="1"/>
</dbReference>
<evidence type="ECO:0000256" key="13">
    <source>
        <dbReference type="PIRSR" id="PIRSR000333-1"/>
    </source>
</evidence>
<dbReference type="GO" id="GO:0050661">
    <property type="term" value="F:NADP binding"/>
    <property type="evidence" value="ECO:0007669"/>
    <property type="project" value="InterPro"/>
</dbReference>
<evidence type="ECO:0000256" key="10">
    <source>
        <dbReference type="ARBA" id="ARBA00023002"/>
    </source>
</evidence>
<dbReference type="KEGG" id="gmw:113517211"/>
<dbReference type="SUPFAM" id="SSF52343">
    <property type="entry name" value="Ferredoxin reductase-like, C-terminal NADP-linked domain"/>
    <property type="match status" value="1"/>
</dbReference>
<comment type="cofactor">
    <cofactor evidence="1 12">
        <name>heme b</name>
        <dbReference type="ChEBI" id="CHEBI:60344"/>
    </cofactor>
</comment>
<dbReference type="InterPro" id="IPR036119">
    <property type="entry name" value="NOS_N_sf"/>
</dbReference>
<accession>A0A6J1WXS4</accession>
<dbReference type="InterPro" id="IPR039261">
    <property type="entry name" value="FNR_nucleotide-bd"/>
</dbReference>
<dbReference type="InterPro" id="IPR001433">
    <property type="entry name" value="OxRdtase_FAD/NAD-bd"/>
</dbReference>
<dbReference type="InterPro" id="IPR029039">
    <property type="entry name" value="Flavoprotein-like_sf"/>
</dbReference>
<evidence type="ECO:0000256" key="1">
    <source>
        <dbReference type="ARBA" id="ARBA00001970"/>
    </source>
</evidence>
<name>A0A6J1WXS4_GALME</name>
<dbReference type="AlphaFoldDB" id="A0A6J1WXS4"/>
<dbReference type="Gene3D" id="3.90.440.10">
    <property type="entry name" value="Nitric Oxide Synthase,Heme Domain,Chain A domain 2"/>
    <property type="match status" value="1"/>
</dbReference>
<dbReference type="FunCoup" id="A0A6J1WXS4">
    <property type="interactions" value="174"/>
</dbReference>
<dbReference type="InterPro" id="IPR050607">
    <property type="entry name" value="NOS"/>
</dbReference>
<dbReference type="InterPro" id="IPR023173">
    <property type="entry name" value="NADPH_Cyt_P450_Rdtase_alpha"/>
</dbReference>
<dbReference type="Gene3D" id="3.40.50.360">
    <property type="match status" value="1"/>
</dbReference>
<evidence type="ECO:0000256" key="2">
    <source>
        <dbReference type="ARBA" id="ARBA00006267"/>
    </source>
</evidence>
<dbReference type="GO" id="GO:0004517">
    <property type="term" value="F:nitric-oxide synthase activity"/>
    <property type="evidence" value="ECO:0007669"/>
    <property type="project" value="UniProtKB-EC"/>
</dbReference>
<evidence type="ECO:0000256" key="5">
    <source>
        <dbReference type="ARBA" id="ARBA00022643"/>
    </source>
</evidence>
<feature type="domain" description="Flavodoxin-like" evidence="14">
    <location>
        <begin position="521"/>
        <end position="722"/>
    </location>
</feature>
<keyword evidence="7 12" id="KW-0274">FAD</keyword>
<dbReference type="InterPro" id="IPR012144">
    <property type="entry name" value="NOS_euk"/>
</dbReference>
<dbReference type="PRINTS" id="PR00369">
    <property type="entry name" value="FLAVODOXIN"/>
</dbReference>
<dbReference type="Gene3D" id="3.40.50.80">
    <property type="entry name" value="Nucleotide-binding domain of ferredoxin-NADP reductase (FNR) module"/>
    <property type="match status" value="1"/>
</dbReference>
<dbReference type="InterPro" id="IPR044940">
    <property type="entry name" value="NOS_dom_2"/>
</dbReference>
<dbReference type="GeneID" id="113517211"/>